<evidence type="ECO:0000313" key="1">
    <source>
        <dbReference type="EMBL" id="CAG8971449.1"/>
    </source>
</evidence>
<evidence type="ECO:0000313" key="2">
    <source>
        <dbReference type="Proteomes" id="UP000701801"/>
    </source>
</evidence>
<dbReference type="Proteomes" id="UP000701801">
    <property type="component" value="Unassembled WGS sequence"/>
</dbReference>
<comment type="caution">
    <text evidence="1">The sequence shown here is derived from an EMBL/GenBank/DDBJ whole genome shotgun (WGS) entry which is preliminary data.</text>
</comment>
<accession>A0A9N9LA46</accession>
<keyword evidence="2" id="KW-1185">Reference proteome</keyword>
<name>A0A9N9LA46_9HELO</name>
<dbReference type="EMBL" id="CAJVRM010000020">
    <property type="protein sequence ID" value="CAG8971449.1"/>
    <property type="molecule type" value="Genomic_DNA"/>
</dbReference>
<organism evidence="1 2">
    <name type="scientific">Hymenoscyphus albidus</name>
    <dbReference type="NCBI Taxonomy" id="595503"/>
    <lineage>
        <taxon>Eukaryota</taxon>
        <taxon>Fungi</taxon>
        <taxon>Dikarya</taxon>
        <taxon>Ascomycota</taxon>
        <taxon>Pezizomycotina</taxon>
        <taxon>Leotiomycetes</taxon>
        <taxon>Helotiales</taxon>
        <taxon>Helotiaceae</taxon>
        <taxon>Hymenoscyphus</taxon>
    </lineage>
</organism>
<protein>
    <submittedName>
        <fullName evidence="1">Uncharacterized protein</fullName>
    </submittedName>
</protein>
<gene>
    <name evidence="1" type="ORF">HYALB_00002032</name>
</gene>
<sequence>MSRSANRNSPIRKISSKSKLKPILQERRSHAFNSRLRLATTQRDVFDWFDESPYNGGEVYSPQWQCRLTKWGEEFDNDLSSLHNQVARCEQEPEKLKIGLFFQTHSIAAFSLWHLLQACYELDKLICGTSAPVSEWQDLRPFEYLKSKDIMSTWRRNLRAFSSQVQQSNVGNNNFEKEAVTNRLHYLVQGVQALEEARAMAGKVFEMRKDNMRCSYWMLDHIQEAVDKRCRAIESISDSNIR</sequence>
<dbReference type="AlphaFoldDB" id="A0A9N9LA46"/>
<reference evidence="1" key="1">
    <citation type="submission" date="2021-07" db="EMBL/GenBank/DDBJ databases">
        <authorList>
            <person name="Durling M."/>
        </authorList>
    </citation>
    <scope>NUCLEOTIDE SEQUENCE</scope>
</reference>
<dbReference type="OrthoDB" id="4733511at2759"/>
<proteinExistence type="predicted"/>